<feature type="coiled-coil region" evidence="1">
    <location>
        <begin position="127"/>
        <end position="182"/>
    </location>
</feature>
<keyword evidence="4" id="KW-1185">Reference proteome</keyword>
<dbReference type="InParanoid" id="A0A165F6Q9"/>
<name>A0A165F6Q9_9APHY</name>
<dbReference type="EMBL" id="KV427615">
    <property type="protein sequence ID" value="KZT08500.1"/>
    <property type="molecule type" value="Genomic_DNA"/>
</dbReference>
<feature type="compositionally biased region" description="Pro residues" evidence="2">
    <location>
        <begin position="337"/>
        <end position="352"/>
    </location>
</feature>
<accession>A0A165F6Q9</accession>
<dbReference type="GeneID" id="63820130"/>
<sequence length="366" mass="40653">PASLDEFMREPAVLTTLLGHKKKPRRGSTSSQRTLDSVQERDPHKKDLPKAKDSSDTTNLVTLVVTEEHQAQHLKAVLRLTGERLDYEMRRADQAEQRARTAESHARDVSTHVATAENERYQAKLGATRSQEEVKQYQLLAEKAERELRRVEAELQRSERLRKEAEQSAADARDVARKAQQALREHQAGEEGRGEGRTLEVKVSRECDDGRVDGLEDGRAQGFEAGYAEGFEAGRAEGYAAGREDGCDAGRLIGFEDGKKVGFSEGYEDGMQDGRRNERERSLKAFDKFTDSKEGREQATKQAGDAKPLPVPGRARSPRKDKTPPPRSTPSPERAVVPPPPPAKTPSPPPIPVWLHRKPNFAQSAG</sequence>
<feature type="non-terminal residue" evidence="3">
    <location>
        <position position="1"/>
    </location>
</feature>
<evidence type="ECO:0000256" key="1">
    <source>
        <dbReference type="SAM" id="Coils"/>
    </source>
</evidence>
<gene>
    <name evidence="3" type="ORF">LAESUDRAFT_604021</name>
</gene>
<protein>
    <recommendedName>
        <fullName evidence="5">Essential protein Yae1 N-terminal domain-containing protein</fullName>
    </recommendedName>
</protein>
<dbReference type="RefSeq" id="XP_040766240.1">
    <property type="nucleotide sequence ID" value="XM_040903099.1"/>
</dbReference>
<feature type="compositionally biased region" description="Basic and acidic residues" evidence="2">
    <location>
        <begin position="38"/>
        <end position="55"/>
    </location>
</feature>
<dbReference type="OrthoDB" id="3260303at2759"/>
<feature type="region of interest" description="Disordered" evidence="2">
    <location>
        <begin position="15"/>
        <end position="58"/>
    </location>
</feature>
<evidence type="ECO:0008006" key="5">
    <source>
        <dbReference type="Google" id="ProtNLM"/>
    </source>
</evidence>
<proteinExistence type="predicted"/>
<evidence type="ECO:0000256" key="2">
    <source>
        <dbReference type="SAM" id="MobiDB-lite"/>
    </source>
</evidence>
<reference evidence="3 4" key="1">
    <citation type="journal article" date="2016" name="Mol. Biol. Evol.">
        <title>Comparative Genomics of Early-Diverging Mushroom-Forming Fungi Provides Insights into the Origins of Lignocellulose Decay Capabilities.</title>
        <authorList>
            <person name="Nagy L.G."/>
            <person name="Riley R."/>
            <person name="Tritt A."/>
            <person name="Adam C."/>
            <person name="Daum C."/>
            <person name="Floudas D."/>
            <person name="Sun H."/>
            <person name="Yadav J.S."/>
            <person name="Pangilinan J."/>
            <person name="Larsson K.H."/>
            <person name="Matsuura K."/>
            <person name="Barry K."/>
            <person name="Labutti K."/>
            <person name="Kuo R."/>
            <person name="Ohm R.A."/>
            <person name="Bhattacharya S.S."/>
            <person name="Shirouzu T."/>
            <person name="Yoshinaga Y."/>
            <person name="Martin F.M."/>
            <person name="Grigoriev I.V."/>
            <person name="Hibbett D.S."/>
        </authorList>
    </citation>
    <scope>NUCLEOTIDE SEQUENCE [LARGE SCALE GENOMIC DNA]</scope>
    <source>
        <strain evidence="3 4">93-53</strain>
    </source>
</reference>
<feature type="region of interest" description="Disordered" evidence="2">
    <location>
        <begin position="258"/>
        <end position="366"/>
    </location>
</feature>
<keyword evidence="1" id="KW-0175">Coiled coil</keyword>
<feature type="compositionally biased region" description="Polar residues" evidence="2">
    <location>
        <begin position="27"/>
        <end position="37"/>
    </location>
</feature>
<feature type="compositionally biased region" description="Basic and acidic residues" evidence="2">
    <location>
        <begin position="272"/>
        <end position="299"/>
    </location>
</feature>
<feature type="non-terminal residue" evidence="3">
    <location>
        <position position="366"/>
    </location>
</feature>
<organism evidence="3 4">
    <name type="scientific">Laetiporus sulphureus 93-53</name>
    <dbReference type="NCBI Taxonomy" id="1314785"/>
    <lineage>
        <taxon>Eukaryota</taxon>
        <taxon>Fungi</taxon>
        <taxon>Dikarya</taxon>
        <taxon>Basidiomycota</taxon>
        <taxon>Agaricomycotina</taxon>
        <taxon>Agaricomycetes</taxon>
        <taxon>Polyporales</taxon>
        <taxon>Laetiporus</taxon>
    </lineage>
</organism>
<evidence type="ECO:0000313" key="4">
    <source>
        <dbReference type="Proteomes" id="UP000076871"/>
    </source>
</evidence>
<dbReference type="STRING" id="1314785.A0A165F6Q9"/>
<evidence type="ECO:0000313" key="3">
    <source>
        <dbReference type="EMBL" id="KZT08500.1"/>
    </source>
</evidence>
<dbReference type="AlphaFoldDB" id="A0A165F6Q9"/>
<feature type="region of interest" description="Disordered" evidence="2">
    <location>
        <begin position="182"/>
        <end position="202"/>
    </location>
</feature>
<dbReference type="Proteomes" id="UP000076871">
    <property type="component" value="Unassembled WGS sequence"/>
</dbReference>